<gene>
    <name evidence="1" type="ORF">PHET_07749</name>
</gene>
<name>A0A8J4SMH7_9TREM</name>
<dbReference type="AlphaFoldDB" id="A0A8J4SMH7"/>
<organism evidence="1 2">
    <name type="scientific">Paragonimus heterotremus</name>
    <dbReference type="NCBI Taxonomy" id="100268"/>
    <lineage>
        <taxon>Eukaryota</taxon>
        <taxon>Metazoa</taxon>
        <taxon>Spiralia</taxon>
        <taxon>Lophotrochozoa</taxon>
        <taxon>Platyhelminthes</taxon>
        <taxon>Trematoda</taxon>
        <taxon>Digenea</taxon>
        <taxon>Plagiorchiida</taxon>
        <taxon>Troglotremata</taxon>
        <taxon>Troglotrematidae</taxon>
        <taxon>Paragonimus</taxon>
    </lineage>
</organism>
<reference evidence="1" key="1">
    <citation type="submission" date="2019-05" db="EMBL/GenBank/DDBJ databases">
        <title>Annotation for the trematode Paragonimus heterotremus.</title>
        <authorList>
            <person name="Choi Y.-J."/>
        </authorList>
    </citation>
    <scope>NUCLEOTIDE SEQUENCE</scope>
    <source>
        <strain evidence="1">LC</strain>
    </source>
</reference>
<evidence type="ECO:0000313" key="2">
    <source>
        <dbReference type="Proteomes" id="UP000748531"/>
    </source>
</evidence>
<proteinExistence type="predicted"/>
<sequence length="108" mass="12418">MTATINVTETNIKLILKLTGVCKHHRKVITFLTNKKNLLLYRLSENPTVPTKPCVRQYILKLRRVFPSFVHAIRDDTAIENIRLLCIITSIICRGFRIVFLIQSLPSA</sequence>
<evidence type="ECO:0000313" key="1">
    <source>
        <dbReference type="EMBL" id="KAF5398970.1"/>
    </source>
</evidence>
<accession>A0A8J4SMH7</accession>
<dbReference type="Proteomes" id="UP000748531">
    <property type="component" value="Unassembled WGS sequence"/>
</dbReference>
<keyword evidence="2" id="KW-1185">Reference proteome</keyword>
<protein>
    <submittedName>
        <fullName evidence="1">Uncharacterized protein</fullName>
    </submittedName>
</protein>
<comment type="caution">
    <text evidence="1">The sequence shown here is derived from an EMBL/GenBank/DDBJ whole genome shotgun (WGS) entry which is preliminary data.</text>
</comment>
<dbReference type="EMBL" id="LUCH01004473">
    <property type="protein sequence ID" value="KAF5398970.1"/>
    <property type="molecule type" value="Genomic_DNA"/>
</dbReference>